<evidence type="ECO:0000256" key="1">
    <source>
        <dbReference type="PROSITE-ProRule" id="PRU00235"/>
    </source>
</evidence>
<dbReference type="PROSITE" id="PS50012">
    <property type="entry name" value="RCC1_3"/>
    <property type="match status" value="3"/>
</dbReference>
<dbReference type="AlphaFoldDB" id="A0A2N3NFK8"/>
<feature type="repeat" description="RCC1" evidence="1">
    <location>
        <begin position="507"/>
        <end position="561"/>
    </location>
</feature>
<protein>
    <submittedName>
        <fullName evidence="2">Uncharacterized protein</fullName>
    </submittedName>
</protein>
<dbReference type="EMBL" id="NLAX01000008">
    <property type="protein sequence ID" value="PKS11229.1"/>
    <property type="molecule type" value="Genomic_DNA"/>
</dbReference>
<comment type="caution">
    <text evidence="2">The sequence shown here is derived from an EMBL/GenBank/DDBJ whole genome shotgun (WGS) entry which is preliminary data.</text>
</comment>
<name>A0A2N3NFK8_9PEZI</name>
<reference evidence="2 3" key="1">
    <citation type="journal article" date="2017" name="G3 (Bethesda)">
        <title>First Draft Genome Sequence of the Pathogenic Fungus Lomentospora prolificans (Formerly Scedosporium prolificans).</title>
        <authorList>
            <person name="Luo R."/>
            <person name="Zimin A."/>
            <person name="Workman R."/>
            <person name="Fan Y."/>
            <person name="Pertea G."/>
            <person name="Grossman N."/>
            <person name="Wear M.P."/>
            <person name="Jia B."/>
            <person name="Miller H."/>
            <person name="Casadevall A."/>
            <person name="Timp W."/>
            <person name="Zhang S.X."/>
            <person name="Salzberg S.L."/>
        </authorList>
    </citation>
    <scope>NUCLEOTIDE SEQUENCE [LARGE SCALE GENOMIC DNA]</scope>
    <source>
        <strain evidence="2 3">JHH-5317</strain>
    </source>
</reference>
<dbReference type="STRING" id="41688.A0A2N3NFK8"/>
<dbReference type="InterPro" id="IPR053245">
    <property type="entry name" value="MitoProcess-Associated"/>
</dbReference>
<sequence>MSSLSRGSALLRQRSIRSAPAWRAVRSQPALRRWVHEIPPQPEIPTQPPKRGGPPVLGLLAAFGASAGAFYYLYPKFASPAKEHEAPKKIKKVPKATPVELPSAASLEDVPIKSSWDHPGVYAWGSNAGRVIDATSNEAIIKTPRRIAFFDDQILRDLKLKADFGAAINEKGDLVLWGTALSTTHPEPIVTLQGKDLVKLALSSDRVIALSSAGAVYSIPVSRQDQLTGQKVASQSSFWGSPSKPESINYRLLTPTGLKGGEKVVEVSSGLEHCLMLTSKGRVFSAAASTLEFPSKGQLGVPGLTWETRPVGNYDQAHELTTLPNSPIVQIAAGDLHSVLLNKAGKVFVFGDNIYGQLGFTTSRGHQYVDTPVEIQLDKLYAKTDYVPRATSIAAGGMTTFFTVDAVKALTSAPSNPSAKDSPPQTFDVWACGSGLFGTLGTGKFVHAAAQPMKVKSLSSVFEFDESTDKLAPVKISHLSAGTTHACAVLDAKVSARRSRDGVNHGGDVLFWGGNEQYQLGTGKRTNLNTPSYVAGLNSTTRNTDDALIAGGDQRLQLAPRRTVRLEDGKGRKVSTEQKVECGGLVTAVYSSV</sequence>
<evidence type="ECO:0000313" key="2">
    <source>
        <dbReference type="EMBL" id="PKS11229.1"/>
    </source>
</evidence>
<dbReference type="GO" id="GO:0034551">
    <property type="term" value="P:mitochondrial respiratory chain complex III assembly"/>
    <property type="evidence" value="ECO:0007669"/>
    <property type="project" value="TreeGrafter"/>
</dbReference>
<dbReference type="FunCoup" id="A0A2N3NFK8">
    <property type="interactions" value="15"/>
</dbReference>
<dbReference type="PANTHER" id="PTHR47563:SF1">
    <property type="entry name" value="PROTEIN FMP25, MITOCHONDRIAL"/>
    <property type="match status" value="1"/>
</dbReference>
<dbReference type="SUPFAM" id="SSF50985">
    <property type="entry name" value="RCC1/BLIP-II"/>
    <property type="match status" value="1"/>
</dbReference>
<dbReference type="Pfam" id="PF00415">
    <property type="entry name" value="RCC1"/>
    <property type="match status" value="1"/>
</dbReference>
<dbReference type="VEuPathDB" id="FungiDB:jhhlp_002990"/>
<dbReference type="OrthoDB" id="10256179at2759"/>
<feature type="repeat" description="RCC1" evidence="1">
    <location>
        <begin position="345"/>
        <end position="406"/>
    </location>
</feature>
<feature type="repeat" description="RCC1" evidence="1">
    <location>
        <begin position="281"/>
        <end position="344"/>
    </location>
</feature>
<evidence type="ECO:0000313" key="3">
    <source>
        <dbReference type="Proteomes" id="UP000233524"/>
    </source>
</evidence>
<proteinExistence type="predicted"/>
<dbReference type="Pfam" id="PF13540">
    <property type="entry name" value="RCC1_2"/>
    <property type="match status" value="1"/>
</dbReference>
<dbReference type="InterPro" id="IPR000408">
    <property type="entry name" value="Reg_chr_condens"/>
</dbReference>
<dbReference type="Gene3D" id="2.130.10.30">
    <property type="entry name" value="Regulator of chromosome condensation 1/beta-lactamase-inhibitor protein II"/>
    <property type="match status" value="2"/>
</dbReference>
<dbReference type="InParanoid" id="A0A2N3NFK8"/>
<dbReference type="PANTHER" id="PTHR47563">
    <property type="entry name" value="PROTEIN FMP25, MITOCHONDRIAL"/>
    <property type="match status" value="1"/>
</dbReference>
<dbReference type="InterPro" id="IPR009091">
    <property type="entry name" value="RCC1/BLIP-II"/>
</dbReference>
<dbReference type="GO" id="GO:0005743">
    <property type="term" value="C:mitochondrial inner membrane"/>
    <property type="evidence" value="ECO:0007669"/>
    <property type="project" value="TreeGrafter"/>
</dbReference>
<organism evidence="2 3">
    <name type="scientific">Lomentospora prolificans</name>
    <dbReference type="NCBI Taxonomy" id="41688"/>
    <lineage>
        <taxon>Eukaryota</taxon>
        <taxon>Fungi</taxon>
        <taxon>Dikarya</taxon>
        <taxon>Ascomycota</taxon>
        <taxon>Pezizomycotina</taxon>
        <taxon>Sordariomycetes</taxon>
        <taxon>Hypocreomycetidae</taxon>
        <taxon>Microascales</taxon>
        <taxon>Microascaceae</taxon>
        <taxon>Lomentospora</taxon>
    </lineage>
</organism>
<gene>
    <name evidence="2" type="ORF">jhhlp_002990</name>
</gene>
<keyword evidence="3" id="KW-1185">Reference proteome</keyword>
<accession>A0A2N3NFK8</accession>
<dbReference type="Proteomes" id="UP000233524">
    <property type="component" value="Unassembled WGS sequence"/>
</dbReference>
<dbReference type="PROSITE" id="PS00626">
    <property type="entry name" value="RCC1_2"/>
    <property type="match status" value="1"/>
</dbReference>